<dbReference type="PANTHER" id="PTHR42718:SF42">
    <property type="entry name" value="EXPORT PROTEIN"/>
    <property type="match status" value="1"/>
</dbReference>
<keyword evidence="4 5" id="KW-0472">Membrane</keyword>
<gene>
    <name evidence="7" type="ORF">SAMN04488003_101266</name>
</gene>
<feature type="transmembrane region" description="Helical" evidence="5">
    <location>
        <begin position="123"/>
        <end position="144"/>
    </location>
</feature>
<dbReference type="Gene3D" id="1.20.1720.10">
    <property type="entry name" value="Multidrug resistance protein D"/>
    <property type="match status" value="1"/>
</dbReference>
<dbReference type="InterPro" id="IPR036259">
    <property type="entry name" value="MFS_trans_sf"/>
</dbReference>
<protein>
    <submittedName>
        <fullName evidence="7">Drug resistance transporter, EmrB/QacA subfamily</fullName>
    </submittedName>
</protein>
<feature type="transmembrane region" description="Helical" evidence="5">
    <location>
        <begin position="251"/>
        <end position="268"/>
    </location>
</feature>
<dbReference type="InterPro" id="IPR011701">
    <property type="entry name" value="MFS"/>
</dbReference>
<comment type="subcellular location">
    <subcellularLocation>
        <location evidence="1">Membrane</location>
        <topology evidence="1">Multi-pass membrane protein</topology>
    </subcellularLocation>
</comment>
<feature type="transmembrane region" description="Helical" evidence="5">
    <location>
        <begin position="469"/>
        <end position="492"/>
    </location>
</feature>
<evidence type="ECO:0000256" key="1">
    <source>
        <dbReference type="ARBA" id="ARBA00004141"/>
    </source>
</evidence>
<evidence type="ECO:0000256" key="4">
    <source>
        <dbReference type="ARBA" id="ARBA00023136"/>
    </source>
</evidence>
<feature type="transmembrane region" description="Helical" evidence="5">
    <location>
        <begin position="186"/>
        <end position="208"/>
    </location>
</feature>
<dbReference type="Proteomes" id="UP000199585">
    <property type="component" value="Unassembled WGS sequence"/>
</dbReference>
<evidence type="ECO:0000259" key="6">
    <source>
        <dbReference type="PROSITE" id="PS50850"/>
    </source>
</evidence>
<keyword evidence="3 5" id="KW-1133">Transmembrane helix</keyword>
<dbReference type="InterPro" id="IPR020846">
    <property type="entry name" value="MFS_dom"/>
</dbReference>
<sequence>MHEPQPSQRAPSDGTRPVCVQAFCTDRQRPLVLVAAVLASSMGFIDGTVVSIAIPAIRASLGASLDQAAWINNAYMVTLSALILTGGAFGDRFGLAKIFSLGVTLFLLTSLACALAPTPDLLIVARLAQGAGAALMIPGALAMISRAYPPEIRGRAIGIWAAASGLTTAAGPIVGGLLLSSGDAEAWRWIFGINLPLGLIALVMIRRAVSHDTRRHGDPIDVVGALLGVTGLGLLAWMLTHLEAASNDLRITLATGVGGVVVLTLFLLHEWRTPHAMMPLRLFASATFSAANLATFLLYFGMSAILFFLPMLTVAGWGMSEFQTIFAFAPLSGFIALLSTRFGRLADRRGSGPVVAVGAAVVTLGYVVLALVVGSSQNFWLGVLPAMSIVGFGMSMVVAPLSTAVMVAAGDGQAGIASGVNNAISRIGGLIAVAAMSSLATIAYTRAGGTATFGERAAGTAHVLAMGDAFALVAWVAAGLAAVAAIAAALGIRRP</sequence>
<feature type="transmembrane region" description="Helical" evidence="5">
    <location>
        <begin position="69"/>
        <end position="89"/>
    </location>
</feature>
<keyword evidence="8" id="KW-1185">Reference proteome</keyword>
<evidence type="ECO:0000313" key="8">
    <source>
        <dbReference type="Proteomes" id="UP000199585"/>
    </source>
</evidence>
<evidence type="ECO:0000256" key="3">
    <source>
        <dbReference type="ARBA" id="ARBA00022989"/>
    </source>
</evidence>
<feature type="transmembrane region" description="Helical" evidence="5">
    <location>
        <begin position="31"/>
        <end position="57"/>
    </location>
</feature>
<dbReference type="PANTHER" id="PTHR42718">
    <property type="entry name" value="MAJOR FACILITATOR SUPERFAMILY MULTIDRUG TRANSPORTER MFSC"/>
    <property type="match status" value="1"/>
</dbReference>
<evidence type="ECO:0000256" key="2">
    <source>
        <dbReference type="ARBA" id="ARBA00022692"/>
    </source>
</evidence>
<dbReference type="AlphaFoldDB" id="A0A1H7YPY8"/>
<feature type="transmembrane region" description="Helical" evidence="5">
    <location>
        <begin position="98"/>
        <end position="117"/>
    </location>
</feature>
<dbReference type="STRING" id="245187.SAMN04488003_101266"/>
<feature type="transmembrane region" description="Helical" evidence="5">
    <location>
        <begin position="379"/>
        <end position="407"/>
    </location>
</feature>
<feature type="transmembrane region" description="Helical" evidence="5">
    <location>
        <begin position="354"/>
        <end position="373"/>
    </location>
</feature>
<dbReference type="CDD" id="cd17321">
    <property type="entry name" value="MFS_MMR_MDR_like"/>
    <property type="match status" value="1"/>
</dbReference>
<name>A0A1H7YPY8_9RHOB</name>
<dbReference type="Gene3D" id="1.20.1250.20">
    <property type="entry name" value="MFS general substrate transporter like domains"/>
    <property type="match status" value="1"/>
</dbReference>
<proteinExistence type="predicted"/>
<dbReference type="SUPFAM" id="SSF103473">
    <property type="entry name" value="MFS general substrate transporter"/>
    <property type="match status" value="1"/>
</dbReference>
<evidence type="ECO:0000313" key="7">
    <source>
        <dbReference type="EMBL" id="SEM48316.1"/>
    </source>
</evidence>
<keyword evidence="2 5" id="KW-0812">Transmembrane</keyword>
<accession>A0A1H7YPY8</accession>
<feature type="transmembrane region" description="Helical" evidence="5">
    <location>
        <begin position="220"/>
        <end position="239"/>
    </location>
</feature>
<feature type="transmembrane region" description="Helical" evidence="5">
    <location>
        <begin position="280"/>
        <end position="310"/>
    </location>
</feature>
<feature type="transmembrane region" description="Helical" evidence="5">
    <location>
        <begin position="322"/>
        <end position="342"/>
    </location>
</feature>
<organism evidence="7 8">
    <name type="scientific">Loktanella fryxellensis</name>
    <dbReference type="NCBI Taxonomy" id="245187"/>
    <lineage>
        <taxon>Bacteria</taxon>
        <taxon>Pseudomonadati</taxon>
        <taxon>Pseudomonadota</taxon>
        <taxon>Alphaproteobacteria</taxon>
        <taxon>Rhodobacterales</taxon>
        <taxon>Roseobacteraceae</taxon>
        <taxon>Loktanella</taxon>
    </lineage>
</organism>
<dbReference type="Pfam" id="PF07690">
    <property type="entry name" value="MFS_1"/>
    <property type="match status" value="1"/>
</dbReference>
<evidence type="ECO:0000256" key="5">
    <source>
        <dbReference type="SAM" id="Phobius"/>
    </source>
</evidence>
<dbReference type="GO" id="GO:0022857">
    <property type="term" value="F:transmembrane transporter activity"/>
    <property type="evidence" value="ECO:0007669"/>
    <property type="project" value="InterPro"/>
</dbReference>
<reference evidence="7 8" key="1">
    <citation type="submission" date="2016-10" db="EMBL/GenBank/DDBJ databases">
        <authorList>
            <person name="de Groot N.N."/>
        </authorList>
    </citation>
    <scope>NUCLEOTIDE SEQUENCE [LARGE SCALE GENOMIC DNA]</scope>
    <source>
        <strain evidence="7 8">DSM 16213</strain>
    </source>
</reference>
<feature type="transmembrane region" description="Helical" evidence="5">
    <location>
        <begin position="427"/>
        <end position="449"/>
    </location>
</feature>
<dbReference type="PROSITE" id="PS50850">
    <property type="entry name" value="MFS"/>
    <property type="match status" value="1"/>
</dbReference>
<feature type="domain" description="Major facilitator superfamily (MFS) profile" evidence="6">
    <location>
        <begin position="32"/>
        <end position="495"/>
    </location>
</feature>
<feature type="transmembrane region" description="Helical" evidence="5">
    <location>
        <begin position="156"/>
        <end position="180"/>
    </location>
</feature>
<dbReference type="GO" id="GO:0016020">
    <property type="term" value="C:membrane"/>
    <property type="evidence" value="ECO:0007669"/>
    <property type="project" value="UniProtKB-SubCell"/>
</dbReference>
<dbReference type="EMBL" id="FOCI01000001">
    <property type="protein sequence ID" value="SEM48316.1"/>
    <property type="molecule type" value="Genomic_DNA"/>
</dbReference>